<dbReference type="Pfam" id="PF01019">
    <property type="entry name" value="G_glu_transpept"/>
    <property type="match status" value="1"/>
</dbReference>
<feature type="active site" description="Nucleophile" evidence="4">
    <location>
        <position position="346"/>
    </location>
</feature>
<accession>A0A3S0YMS8</accession>
<dbReference type="OrthoDB" id="5297205at2"/>
<dbReference type="InterPro" id="IPR052896">
    <property type="entry name" value="GGT-like_enzyme"/>
</dbReference>
<keyword evidence="6" id="KW-0378">Hydrolase</keyword>
<comment type="catalytic activity">
    <reaction evidence="2 6">
        <text>glutathione + H2O = L-cysteinylglycine + L-glutamate</text>
        <dbReference type="Rhea" id="RHEA:28807"/>
        <dbReference type="ChEBI" id="CHEBI:15377"/>
        <dbReference type="ChEBI" id="CHEBI:29985"/>
        <dbReference type="ChEBI" id="CHEBI:57925"/>
        <dbReference type="ChEBI" id="CHEBI:61694"/>
        <dbReference type="EC" id="3.4.19.13"/>
    </reaction>
</comment>
<feature type="binding site" evidence="5">
    <location>
        <position position="429"/>
    </location>
    <ligand>
        <name>L-glutamate</name>
        <dbReference type="ChEBI" id="CHEBI:29985"/>
    </ligand>
</feature>
<dbReference type="PANTHER" id="PTHR43881">
    <property type="entry name" value="GAMMA-GLUTAMYLTRANSPEPTIDASE (AFU_ORTHOLOGUE AFUA_4G13580)"/>
    <property type="match status" value="1"/>
</dbReference>
<evidence type="ECO:0000313" key="8">
    <source>
        <dbReference type="Proteomes" id="UP000286912"/>
    </source>
</evidence>
<comment type="catalytic activity">
    <reaction evidence="1 6">
        <text>an S-substituted glutathione + H2O = an S-substituted L-cysteinylglycine + L-glutamate</text>
        <dbReference type="Rhea" id="RHEA:59468"/>
        <dbReference type="ChEBI" id="CHEBI:15377"/>
        <dbReference type="ChEBI" id="CHEBI:29985"/>
        <dbReference type="ChEBI" id="CHEBI:90779"/>
        <dbReference type="ChEBI" id="CHEBI:143103"/>
        <dbReference type="EC" id="3.4.19.13"/>
    </reaction>
</comment>
<comment type="caution">
    <text evidence="7">The sequence shown here is derived from an EMBL/GenBank/DDBJ whole genome shotgun (WGS) entry which is preliminary data.</text>
</comment>
<dbReference type="EC" id="2.3.2.2" evidence="6"/>
<dbReference type="NCBIfam" id="TIGR00066">
    <property type="entry name" value="g_glut_trans"/>
    <property type="match status" value="1"/>
</dbReference>
<comment type="catalytic activity">
    <reaction evidence="3 6">
        <text>an N-terminal (5-L-glutamyl)-[peptide] + an alpha-amino acid = 5-L-glutamyl amino acid + an N-terminal L-alpha-aminoacyl-[peptide]</text>
        <dbReference type="Rhea" id="RHEA:23904"/>
        <dbReference type="Rhea" id="RHEA-COMP:9780"/>
        <dbReference type="Rhea" id="RHEA-COMP:9795"/>
        <dbReference type="ChEBI" id="CHEBI:77644"/>
        <dbReference type="ChEBI" id="CHEBI:78597"/>
        <dbReference type="ChEBI" id="CHEBI:78599"/>
        <dbReference type="ChEBI" id="CHEBI:78608"/>
        <dbReference type="EC" id="2.3.2.2"/>
    </reaction>
</comment>
<keyword evidence="6 7" id="KW-0012">Acyltransferase</keyword>
<name>A0A3S0YMS8_9GAMM</name>
<dbReference type="PANTHER" id="PTHR43881:SF5">
    <property type="entry name" value="GAMMA-GLUTAMYLTRANSPEPTIDASE"/>
    <property type="match status" value="1"/>
</dbReference>
<dbReference type="GO" id="GO:0006750">
    <property type="term" value="P:glutathione biosynthetic process"/>
    <property type="evidence" value="ECO:0007669"/>
    <property type="project" value="UniProtKB-KW"/>
</dbReference>
<dbReference type="UniPathway" id="UPA00204"/>
<dbReference type="GO" id="GO:0036374">
    <property type="term" value="F:glutathione hydrolase activity"/>
    <property type="evidence" value="ECO:0007669"/>
    <property type="project" value="UniProtKB-UniRule"/>
</dbReference>
<evidence type="ECO:0000256" key="6">
    <source>
        <dbReference type="RuleBase" id="RU368036"/>
    </source>
</evidence>
<dbReference type="GO" id="GO:0006751">
    <property type="term" value="P:glutathione catabolic process"/>
    <property type="evidence" value="ECO:0007669"/>
    <property type="project" value="UniProtKB-UniRule"/>
</dbReference>
<evidence type="ECO:0000256" key="3">
    <source>
        <dbReference type="ARBA" id="ARBA00047417"/>
    </source>
</evidence>
<dbReference type="InterPro" id="IPR043138">
    <property type="entry name" value="GGT_lsub"/>
</dbReference>
<proteinExistence type="inferred from homology"/>
<protein>
    <recommendedName>
        <fullName evidence="6">Glutathione hydrolase proenzyme</fullName>
        <ecNumber evidence="6">2.3.2.2</ecNumber>
        <ecNumber evidence="6">3.4.19.13</ecNumber>
    </recommendedName>
    <component>
        <recommendedName>
            <fullName evidence="6">Glutathione hydrolase large chain</fullName>
        </recommendedName>
    </component>
    <component>
        <recommendedName>
            <fullName evidence="6">Glutathione hydrolase small chain</fullName>
        </recommendedName>
    </component>
</protein>
<dbReference type="EMBL" id="RZHD01000005">
    <property type="protein sequence ID" value="RUR46449.1"/>
    <property type="molecule type" value="Genomic_DNA"/>
</dbReference>
<evidence type="ECO:0000313" key="7">
    <source>
        <dbReference type="EMBL" id="RUR46449.1"/>
    </source>
</evidence>
<evidence type="ECO:0000256" key="4">
    <source>
        <dbReference type="PIRSR" id="PIRSR600101-1"/>
    </source>
</evidence>
<comment type="similarity">
    <text evidence="6">Belongs to the gamma-glutamyltransferase family.</text>
</comment>
<dbReference type="Proteomes" id="UP000286912">
    <property type="component" value="Unassembled WGS sequence"/>
</dbReference>
<dbReference type="InterPro" id="IPR000101">
    <property type="entry name" value="GGT_peptidase"/>
</dbReference>
<gene>
    <name evidence="7" type="primary">ggt</name>
    <name evidence="7" type="ORF">ELY37_10775</name>
</gene>
<dbReference type="GO" id="GO:0103068">
    <property type="term" value="F:leukotriene C4 gamma-glutamyl transferase activity"/>
    <property type="evidence" value="ECO:0007669"/>
    <property type="project" value="UniProtKB-EC"/>
</dbReference>
<comment type="subunit">
    <text evidence="6">This enzyme consists of two polypeptide chains, which are synthesized in precursor form from a single polypeptide.</text>
</comment>
<keyword evidence="6 7" id="KW-0808">Transferase</keyword>
<dbReference type="SUPFAM" id="SSF56235">
    <property type="entry name" value="N-terminal nucleophile aminohydrolases (Ntn hydrolases)"/>
    <property type="match status" value="1"/>
</dbReference>
<dbReference type="Gene3D" id="1.10.246.130">
    <property type="match status" value="1"/>
</dbReference>
<keyword evidence="6" id="KW-0865">Zymogen</keyword>
<evidence type="ECO:0000256" key="2">
    <source>
        <dbReference type="ARBA" id="ARBA00001089"/>
    </source>
</evidence>
<dbReference type="RefSeq" id="WP_126981750.1">
    <property type="nucleotide sequence ID" value="NZ_RZHD01000005.1"/>
</dbReference>
<comment type="pathway">
    <text evidence="6">Sulfur metabolism; glutathione metabolism.</text>
</comment>
<reference evidence="7 8" key="1">
    <citation type="submission" date="2018-12" db="EMBL/GenBank/DDBJ databases">
        <title>three novel Halomonas strain isolated from plants.</title>
        <authorList>
            <person name="Sun C."/>
        </authorList>
    </citation>
    <scope>NUCLEOTIDE SEQUENCE [LARGE SCALE GENOMIC DNA]</scope>
    <source>
        <strain evidence="7 8">RC</strain>
    </source>
</reference>
<evidence type="ECO:0000256" key="1">
    <source>
        <dbReference type="ARBA" id="ARBA00001049"/>
    </source>
</evidence>
<dbReference type="EC" id="3.4.19.13" evidence="6"/>
<dbReference type="Gene3D" id="3.60.20.40">
    <property type="match status" value="1"/>
</dbReference>
<organism evidence="7 8">
    <name type="scientific">Vreelandella populi</name>
    <dbReference type="NCBI Taxonomy" id="2498858"/>
    <lineage>
        <taxon>Bacteria</taxon>
        <taxon>Pseudomonadati</taxon>
        <taxon>Pseudomonadota</taxon>
        <taxon>Gammaproteobacteria</taxon>
        <taxon>Oceanospirillales</taxon>
        <taxon>Halomonadaceae</taxon>
        <taxon>Vreelandella</taxon>
    </lineage>
</organism>
<comment type="PTM">
    <text evidence="6">Cleaved by autocatalysis into a large and a small subunit.</text>
</comment>
<dbReference type="InterPro" id="IPR043137">
    <property type="entry name" value="GGT_ssub_C"/>
</dbReference>
<evidence type="ECO:0000256" key="5">
    <source>
        <dbReference type="PIRSR" id="PIRSR600101-2"/>
    </source>
</evidence>
<dbReference type="AlphaFoldDB" id="A0A3S0YMS8"/>
<dbReference type="InterPro" id="IPR029055">
    <property type="entry name" value="Ntn_hydrolases_N"/>
</dbReference>
<sequence length="532" mass="56692">MSIGITSSALAHSHEGVVTSPHTQATEAGLEVLRQGGNAVEAAITMGACLAVTCPHFTGLGGDAFMIIADAKGGVRTLSGIGQAAQARLKLTGQLPARGPGSMLTTAATVDTWGQAHDISRQHCGGQMGWQALLEPAIKLAGEGFPVTPSQRFWLDFRRDEMAMMPGVREHFMPGGKMPQEGEALYQPRLAASLEAIATRGYRDFYEGQLGAKIAAGLAEAGSPLTQADLAATRARIETPLSVPYRGGELLAHQPPTQGMTTLEIMGILERFDLSRIEEGSADYYHLLVEAVKRAFLDRNTYLADPDFASVPCERLLSAAHLDAQAANVDTGQALEWPFTYQHGDTVYLAASDRYGNAVSMLQTIYYDWGSGVSVGDTGVLWHNRGAAFSLDPTHPNALAPGKRPFHTLNPGMYRIDGKPRLLYGTQGADGQPQTLAAVLTRLIDYGMDPLSALRAPRFLLGRTFSDGRDTLKLEQDAGETVFSELTQRGHQVSPLPAQSALAGHPGAVVIDPAKGSYAAHDPRSDGIALGL</sequence>
<dbReference type="PRINTS" id="PR01210">
    <property type="entry name" value="GGTRANSPTASE"/>
</dbReference>
<keyword evidence="6" id="KW-0317">Glutathione biosynthesis</keyword>
<keyword evidence="8" id="KW-1185">Reference proteome</keyword>